<evidence type="ECO:0000313" key="1">
    <source>
        <dbReference type="EMBL" id="KAJ1201885.1"/>
    </source>
</evidence>
<organism evidence="1 2">
    <name type="scientific">Pleurodeles waltl</name>
    <name type="common">Iberian ribbed newt</name>
    <dbReference type="NCBI Taxonomy" id="8319"/>
    <lineage>
        <taxon>Eukaryota</taxon>
        <taxon>Metazoa</taxon>
        <taxon>Chordata</taxon>
        <taxon>Craniata</taxon>
        <taxon>Vertebrata</taxon>
        <taxon>Euteleostomi</taxon>
        <taxon>Amphibia</taxon>
        <taxon>Batrachia</taxon>
        <taxon>Caudata</taxon>
        <taxon>Salamandroidea</taxon>
        <taxon>Salamandridae</taxon>
        <taxon>Pleurodelinae</taxon>
        <taxon>Pleurodeles</taxon>
    </lineage>
</organism>
<comment type="caution">
    <text evidence="1">The sequence shown here is derived from an EMBL/GenBank/DDBJ whole genome shotgun (WGS) entry which is preliminary data.</text>
</comment>
<sequence length="233" mass="25467">MIGSILYSIQTDRDTTEGVYILNFMKSGLAMRERPVIYNTNYAIGVVKDNVQCVITSDIIDGAIYDVHWGITCEETPAIRRFTLVRRRTPRSELSIGELATQLTTQLKDSAVRAGRPPGLVITVGRRSPFRPGGARRRRRWHPRAGVLGQELMPGAGAIRPGRTLDGGTHCGCAWHRPSGERQQEDCDTVLPDGGLAGGPFDRGGCPIGAQKKKKKTTDRLGQILRCTAGALM</sequence>
<gene>
    <name evidence="1" type="ORF">NDU88_005689</name>
</gene>
<reference evidence="1" key="1">
    <citation type="journal article" date="2022" name="bioRxiv">
        <title>Sequencing and chromosome-scale assembly of the giantPleurodeles waltlgenome.</title>
        <authorList>
            <person name="Brown T."/>
            <person name="Elewa A."/>
            <person name="Iarovenko S."/>
            <person name="Subramanian E."/>
            <person name="Araus A.J."/>
            <person name="Petzold A."/>
            <person name="Susuki M."/>
            <person name="Suzuki K.-i.T."/>
            <person name="Hayashi T."/>
            <person name="Toyoda A."/>
            <person name="Oliveira C."/>
            <person name="Osipova E."/>
            <person name="Leigh N.D."/>
            <person name="Simon A."/>
            <person name="Yun M.H."/>
        </authorList>
    </citation>
    <scope>NUCLEOTIDE SEQUENCE</scope>
    <source>
        <strain evidence="1">20211129_DDA</strain>
        <tissue evidence="1">Liver</tissue>
    </source>
</reference>
<keyword evidence="2" id="KW-1185">Reference proteome</keyword>
<evidence type="ECO:0000313" key="2">
    <source>
        <dbReference type="Proteomes" id="UP001066276"/>
    </source>
</evidence>
<dbReference type="AlphaFoldDB" id="A0AAV7VP30"/>
<proteinExistence type="predicted"/>
<accession>A0AAV7VP30</accession>
<protein>
    <submittedName>
        <fullName evidence="1">Uncharacterized protein</fullName>
    </submittedName>
</protein>
<name>A0AAV7VP30_PLEWA</name>
<dbReference type="Proteomes" id="UP001066276">
    <property type="component" value="Chromosome 2_1"/>
</dbReference>
<dbReference type="EMBL" id="JANPWB010000003">
    <property type="protein sequence ID" value="KAJ1201885.1"/>
    <property type="molecule type" value="Genomic_DNA"/>
</dbReference>